<dbReference type="InterPro" id="IPR025164">
    <property type="entry name" value="Toastrack_DUF4097"/>
</dbReference>
<keyword evidence="4" id="KW-1185">Reference proteome</keyword>
<dbReference type="OrthoDB" id="4456952at2"/>
<organism evidence="3 4">
    <name type="scientific">Streptomyces stelliscabiei</name>
    <dbReference type="NCBI Taxonomy" id="146820"/>
    <lineage>
        <taxon>Bacteria</taxon>
        <taxon>Bacillati</taxon>
        <taxon>Actinomycetota</taxon>
        <taxon>Actinomycetes</taxon>
        <taxon>Kitasatosporales</taxon>
        <taxon>Streptomycetaceae</taxon>
        <taxon>Streptomyces</taxon>
    </lineage>
</organism>
<reference evidence="3 4" key="1">
    <citation type="submission" date="2020-10" db="EMBL/GenBank/DDBJ databases">
        <title>Sequencing the genomes of 1000 actinobacteria strains.</title>
        <authorList>
            <person name="Klenk H.-P."/>
        </authorList>
    </citation>
    <scope>NUCLEOTIDE SEQUENCE [LARGE SCALE GENOMIC DNA]</scope>
    <source>
        <strain evidence="3 4">DSM 41803</strain>
    </source>
</reference>
<protein>
    <recommendedName>
        <fullName evidence="2">DUF4097 domain-containing protein</fullName>
    </recommendedName>
</protein>
<dbReference type="RefSeq" id="WP_050399315.1">
    <property type="nucleotide sequence ID" value="NZ_JADBGF010000001.1"/>
</dbReference>
<accession>A0A8I0TUL5</accession>
<evidence type="ECO:0000259" key="2">
    <source>
        <dbReference type="Pfam" id="PF13349"/>
    </source>
</evidence>
<dbReference type="AlphaFoldDB" id="A0A8I0TUL5"/>
<comment type="caution">
    <text evidence="3">The sequence shown here is derived from an EMBL/GenBank/DDBJ whole genome shotgun (WGS) entry which is preliminary data.</text>
</comment>
<sequence>MKIRFRTSLASGALLLGVVAPLLSACDQYDESDTDSYGVDEKVTSVSVDSGGGDIKLVASDADSVKVTENRKFTDGKRPSTEHYVKGGKLVLKVATDCGGGVGSAECTVNYTVEMPRGVAVDVDSGGGTVRLDGVSGGVDVGSGGGEVRAENLAAQSLKASSGGGKIDLAWSKTPVDVDVNAKGGDVTLHVPDSGYEVNASTTMGSEKVEVKEVSSSERQIKARSWAGDVEVLVAD</sequence>
<dbReference type="EMBL" id="JADBGF010000001">
    <property type="protein sequence ID" value="MBE1600889.1"/>
    <property type="molecule type" value="Genomic_DNA"/>
</dbReference>
<proteinExistence type="predicted"/>
<evidence type="ECO:0000313" key="3">
    <source>
        <dbReference type="EMBL" id="MBE1600889.1"/>
    </source>
</evidence>
<feature type="chain" id="PRO_5034364870" description="DUF4097 domain-containing protein" evidence="1">
    <location>
        <begin position="26"/>
        <end position="236"/>
    </location>
</feature>
<feature type="domain" description="DUF4097" evidence="2">
    <location>
        <begin position="44"/>
        <end position="234"/>
    </location>
</feature>
<gene>
    <name evidence="3" type="ORF">H4687_007018</name>
</gene>
<evidence type="ECO:0000313" key="4">
    <source>
        <dbReference type="Proteomes" id="UP000629287"/>
    </source>
</evidence>
<dbReference type="Gene3D" id="2.160.20.120">
    <property type="match status" value="1"/>
</dbReference>
<dbReference type="Proteomes" id="UP000629287">
    <property type="component" value="Unassembled WGS sequence"/>
</dbReference>
<feature type="signal peptide" evidence="1">
    <location>
        <begin position="1"/>
        <end position="25"/>
    </location>
</feature>
<keyword evidence="1" id="KW-0732">Signal</keyword>
<dbReference type="GeneID" id="86831533"/>
<evidence type="ECO:0000256" key="1">
    <source>
        <dbReference type="SAM" id="SignalP"/>
    </source>
</evidence>
<name>A0A8I0TUL5_9ACTN</name>
<dbReference type="Pfam" id="PF13349">
    <property type="entry name" value="DUF4097"/>
    <property type="match status" value="1"/>
</dbReference>
<dbReference type="PROSITE" id="PS51257">
    <property type="entry name" value="PROKAR_LIPOPROTEIN"/>
    <property type="match status" value="1"/>
</dbReference>